<dbReference type="EMBL" id="QEKY01000012">
    <property type="protein sequence ID" value="PVZ08687.1"/>
    <property type="molecule type" value="Genomic_DNA"/>
</dbReference>
<keyword evidence="2" id="KW-1185">Reference proteome</keyword>
<evidence type="ECO:0000313" key="1">
    <source>
        <dbReference type="EMBL" id="PVZ08687.1"/>
    </source>
</evidence>
<reference evidence="1 2" key="1">
    <citation type="submission" date="2018-04" db="EMBL/GenBank/DDBJ databases">
        <title>Genomic Encyclopedia of Type Strains, Phase IV (KMG-IV): sequencing the most valuable type-strain genomes for metagenomic binning, comparative biology and taxonomic classification.</title>
        <authorList>
            <person name="Goeker M."/>
        </authorList>
    </citation>
    <scope>NUCLEOTIDE SEQUENCE [LARGE SCALE GENOMIC DNA]</scope>
    <source>
        <strain evidence="1 2">DSM 28520</strain>
    </source>
</reference>
<dbReference type="AlphaFoldDB" id="A0A2U1F912"/>
<organism evidence="1 2">
    <name type="scientific">Porphyromonas loveana</name>
    <dbReference type="NCBI Taxonomy" id="1884669"/>
    <lineage>
        <taxon>Bacteria</taxon>
        <taxon>Pseudomonadati</taxon>
        <taxon>Bacteroidota</taxon>
        <taxon>Bacteroidia</taxon>
        <taxon>Bacteroidales</taxon>
        <taxon>Porphyromonadaceae</taxon>
        <taxon>Porphyromonas</taxon>
    </lineage>
</organism>
<dbReference type="InterPro" id="IPR011990">
    <property type="entry name" value="TPR-like_helical_dom_sf"/>
</dbReference>
<proteinExistence type="predicted"/>
<sequence length="429" mass="48848">MTKRILRIIVITFVSLPLMAQERDDLGRMQTLIERMAYQEALDWADSCRLLGEEALCLKAKAQSELGRLSEAIATYRTIINVAPLNPTVYRLEAELHISMQDYKAATEALRSGYERTSDISTGYSLAKLLVHLGQDSAAMAVTDQILRQDSVAPVIRLRAKSLKTLHRPQKAIELLENQLRRDSTDFLSLIDLASLYAQLGEIRLMEKATARYLKIDSLNTSLLLLHAEAMMLLQEADSALQDYECVIRQGNMPTAFKDLFYCGLAFYKAERWGQAEAFFSRADAAAYEQNYMAKYYYAMCAFRQEQWAEAEKRMANALELIQPKTDRLTEVHTILGRCIAEQGRTENAISHLRYAVEYDRGNSEACLLLGQCFERMGNRSGAIHMYRLVVDKERYSSAQTDAEAFRRLAEARTRLSLIGPEEEEEENL</sequence>
<comment type="caution">
    <text evidence="1">The sequence shown here is derived from an EMBL/GenBank/DDBJ whole genome shotgun (WGS) entry which is preliminary data.</text>
</comment>
<dbReference type="RefSeq" id="WP_116679665.1">
    <property type="nucleotide sequence ID" value="NZ_JBGYVJ010000104.1"/>
</dbReference>
<dbReference type="GeneID" id="94551128"/>
<protein>
    <submittedName>
        <fullName evidence="1">Tetratricopeptide repeat protein</fullName>
    </submittedName>
</protein>
<dbReference type="Proteomes" id="UP000245462">
    <property type="component" value="Unassembled WGS sequence"/>
</dbReference>
<name>A0A2U1F912_9PORP</name>
<dbReference type="SUPFAM" id="SSF48452">
    <property type="entry name" value="TPR-like"/>
    <property type="match status" value="1"/>
</dbReference>
<evidence type="ECO:0000313" key="2">
    <source>
        <dbReference type="Proteomes" id="UP000245462"/>
    </source>
</evidence>
<dbReference type="SMART" id="SM00028">
    <property type="entry name" value="TPR"/>
    <property type="match status" value="6"/>
</dbReference>
<dbReference type="PANTHER" id="PTHR12558:SF13">
    <property type="entry name" value="CELL DIVISION CYCLE PROTEIN 27 HOMOLOG"/>
    <property type="match status" value="1"/>
</dbReference>
<dbReference type="InterPro" id="IPR019734">
    <property type="entry name" value="TPR_rpt"/>
</dbReference>
<accession>A0A2U1F912</accession>
<dbReference type="PANTHER" id="PTHR12558">
    <property type="entry name" value="CELL DIVISION CYCLE 16,23,27"/>
    <property type="match status" value="1"/>
</dbReference>
<dbReference type="OrthoDB" id="9766710at2"/>
<dbReference type="Gene3D" id="1.25.40.10">
    <property type="entry name" value="Tetratricopeptide repeat domain"/>
    <property type="match status" value="2"/>
</dbReference>
<dbReference type="Pfam" id="PF14559">
    <property type="entry name" value="TPR_19"/>
    <property type="match status" value="1"/>
</dbReference>
<dbReference type="Pfam" id="PF13181">
    <property type="entry name" value="TPR_8"/>
    <property type="match status" value="1"/>
</dbReference>
<gene>
    <name evidence="1" type="ORF">C7382_11228</name>
</gene>